<dbReference type="PROSITE" id="PS50111">
    <property type="entry name" value="CHEMOTAXIS_TRANSDUC_2"/>
    <property type="match status" value="1"/>
</dbReference>
<dbReference type="PROSITE" id="PS51257">
    <property type="entry name" value="PROKAR_LIPOPROTEIN"/>
    <property type="match status" value="1"/>
</dbReference>
<keyword evidence="8" id="KW-1185">Reference proteome</keyword>
<name>A0A8J7VXK2_9FIRM</name>
<evidence type="ECO:0000259" key="5">
    <source>
        <dbReference type="PROSITE" id="PS50111"/>
    </source>
</evidence>
<dbReference type="Pfam" id="PF00672">
    <property type="entry name" value="HAMP"/>
    <property type="match status" value="1"/>
</dbReference>
<dbReference type="SUPFAM" id="SSF58104">
    <property type="entry name" value="Methyl-accepting chemotaxis protein (MCP) signaling domain"/>
    <property type="match status" value="1"/>
</dbReference>
<dbReference type="FunFam" id="1.10.287.950:FF:000001">
    <property type="entry name" value="Methyl-accepting chemotaxis sensory transducer"/>
    <property type="match status" value="1"/>
</dbReference>
<reference evidence="7" key="1">
    <citation type="submission" date="2021-04" db="EMBL/GenBank/DDBJ databases">
        <title>Sinoanaerobacter chloroacetimidivorans sp. nov., an obligate anaerobic bacterium isolated from anaerobic sludge.</title>
        <authorList>
            <person name="Bao Y."/>
        </authorList>
    </citation>
    <scope>NUCLEOTIDE SEQUENCE</scope>
    <source>
        <strain evidence="7">BAD-6</strain>
    </source>
</reference>
<feature type="transmembrane region" description="Helical" evidence="4">
    <location>
        <begin position="12"/>
        <end position="31"/>
    </location>
</feature>
<feature type="domain" description="HAMP" evidence="6">
    <location>
        <begin position="213"/>
        <end position="265"/>
    </location>
</feature>
<feature type="domain" description="Methyl-accepting transducer" evidence="5">
    <location>
        <begin position="719"/>
        <end position="948"/>
    </location>
</feature>
<evidence type="ECO:0000256" key="4">
    <source>
        <dbReference type="SAM" id="Phobius"/>
    </source>
</evidence>
<dbReference type="GO" id="GO:0004888">
    <property type="term" value="F:transmembrane signaling receptor activity"/>
    <property type="evidence" value="ECO:0007669"/>
    <property type="project" value="TreeGrafter"/>
</dbReference>
<dbReference type="Gene3D" id="1.20.120.1530">
    <property type="match status" value="2"/>
</dbReference>
<keyword evidence="3" id="KW-0807">Transducer</keyword>
<feature type="domain" description="HAMP" evidence="6">
    <location>
        <begin position="525"/>
        <end position="578"/>
    </location>
</feature>
<protein>
    <submittedName>
        <fullName evidence="7">MCP four helix bundle domain-containing protein</fullName>
    </submittedName>
</protein>
<keyword evidence="4" id="KW-0812">Transmembrane</keyword>
<evidence type="ECO:0000313" key="8">
    <source>
        <dbReference type="Proteomes" id="UP000675664"/>
    </source>
</evidence>
<dbReference type="RefSeq" id="WP_227017027.1">
    <property type="nucleotide sequence ID" value="NZ_JAGSND010000002.1"/>
</dbReference>
<comment type="similarity">
    <text evidence="2">Belongs to the methyl-accepting chemotaxis (MCP) protein family.</text>
</comment>
<accession>A0A8J7VXK2</accession>
<evidence type="ECO:0000256" key="1">
    <source>
        <dbReference type="ARBA" id="ARBA00022481"/>
    </source>
</evidence>
<gene>
    <name evidence="7" type="ORF">KCX82_03300</name>
</gene>
<feature type="domain" description="HAMP" evidence="6">
    <location>
        <begin position="434"/>
        <end position="486"/>
    </location>
</feature>
<keyword evidence="4" id="KW-1133">Transmembrane helix</keyword>
<dbReference type="GO" id="GO:0006935">
    <property type="term" value="P:chemotaxis"/>
    <property type="evidence" value="ECO:0007669"/>
    <property type="project" value="UniProtKB-KW"/>
</dbReference>
<dbReference type="Gene3D" id="1.10.287.950">
    <property type="entry name" value="Methyl-accepting chemotaxis protein"/>
    <property type="match status" value="1"/>
</dbReference>
<evidence type="ECO:0000256" key="3">
    <source>
        <dbReference type="PROSITE-ProRule" id="PRU00284"/>
    </source>
</evidence>
<feature type="transmembrane region" description="Helical" evidence="4">
    <location>
        <begin position="190"/>
        <end position="211"/>
    </location>
</feature>
<organism evidence="7 8">
    <name type="scientific">Sinanaerobacter chloroacetimidivorans</name>
    <dbReference type="NCBI Taxonomy" id="2818044"/>
    <lineage>
        <taxon>Bacteria</taxon>
        <taxon>Bacillati</taxon>
        <taxon>Bacillota</taxon>
        <taxon>Clostridia</taxon>
        <taxon>Peptostreptococcales</taxon>
        <taxon>Anaerovoracaceae</taxon>
        <taxon>Sinanaerobacter</taxon>
    </lineage>
</organism>
<reference evidence="7" key="2">
    <citation type="submission" date="2021-04" db="EMBL/GenBank/DDBJ databases">
        <authorList>
            <person name="Liu J."/>
        </authorList>
    </citation>
    <scope>NUCLEOTIDE SEQUENCE</scope>
    <source>
        <strain evidence="7">BAD-6</strain>
    </source>
</reference>
<dbReference type="InterPro" id="IPR004089">
    <property type="entry name" value="MCPsignal_dom"/>
</dbReference>
<sequence length="1001" mass="108657">MFKNRKISTKIIIGFVLVSFVACLVGGIGIYNIDTVSGNDTILYNQMMIPIQYLADVDVAFQKMRVNVREIILNPNPSEKQAQLDNFNKRIAEVEVLNNKFKKTIQSEKMQSAFDKYLVAWENVKPLMQESIDTAISGDSQGAYAMIKEAGKGGIAAKGVQDSLNELIRLKDVEADNLEKSNNEIAKKSIFMMCVFIAGGFLLSVLLGILISRIISKPIILLRDASTKLSLGDTDVTIIPRSKDEVGQLMTAFGMMVENITAQAENAQRISDGDLSIEITPKSDKDILSFSMKKVVTELKKLIEESEILTKSAVEGKLAVRGRADQFHGGFREIIAGVNETMDAVVNPLYMAADYFDKISKGDIPELITEEYRGDFKMIIDNLNTCIEAVNSLVSDADMLSRAAIEGKLDVRADVERHCGDFAKIIQGVNETLDSVVNPLTVAAEYFQRISKGDIPEKITEEYQGDFNVIINNINTCIDAVDQLVSDADMLARAAKEGRLDVRAEADKHEGDFAKIIIGVNHTLDAVIHPLNIAAEYVERISKGDLPEKITDNHYHGDFNVIKNNLNICIDAIQKLIEDAGMLANAGIEGQLNVRADISRHEGDFARIVKGVNDTLDAVIKPALEVSDVLQQIAIGNLSQRVVGDYKGDHAVTKDALNYLGKTLQGYIEELSDVLANLADKDFTGGIERDYLGDFAKLKDSINVIIGNFNVTLSEINSAVEQVDTGIEQIAATSQTLSQGAAEQASSVEEISATISEVAENTKQNASNANLANELSMRVKSDAQRGNDQMVEMLTAMNDMKESSKNISKIIKVIDDIAFQTNILALNAAVEAARAGAHGKGFAVVAEEVRSLAARSAKAADETTVLIDSSIRKVDDGSKIANDTADALHQIVNSVSDAADIVGKIAEASVQQAGAIAQIDSGINQISRVTQTNSATAEESAAASEEMAGQAQLLKGMVNDFKLNKAAKMLAQETRLTIEGPVTPEMDPMEISLEDEGMGKY</sequence>
<dbReference type="Gene3D" id="6.10.340.10">
    <property type="match status" value="1"/>
</dbReference>
<dbReference type="Proteomes" id="UP000675664">
    <property type="component" value="Unassembled WGS sequence"/>
</dbReference>
<dbReference type="CDD" id="cd06225">
    <property type="entry name" value="HAMP"/>
    <property type="match status" value="1"/>
</dbReference>
<proteinExistence type="inferred from homology"/>
<dbReference type="InterPro" id="IPR051310">
    <property type="entry name" value="MCP_chemotaxis"/>
</dbReference>
<dbReference type="Pfam" id="PF18947">
    <property type="entry name" value="HAMP_2"/>
    <property type="match status" value="4"/>
</dbReference>
<dbReference type="SUPFAM" id="SSF158472">
    <property type="entry name" value="HAMP domain-like"/>
    <property type="match status" value="1"/>
</dbReference>
<comment type="caution">
    <text evidence="7">The sequence shown here is derived from an EMBL/GenBank/DDBJ whole genome shotgun (WGS) entry which is preliminary data.</text>
</comment>
<dbReference type="SMART" id="SM00304">
    <property type="entry name" value="HAMP"/>
    <property type="match status" value="5"/>
</dbReference>
<evidence type="ECO:0000256" key="2">
    <source>
        <dbReference type="ARBA" id="ARBA00029447"/>
    </source>
</evidence>
<keyword evidence="4" id="KW-0472">Membrane</keyword>
<dbReference type="Pfam" id="PF00015">
    <property type="entry name" value="MCPsignal"/>
    <property type="match status" value="1"/>
</dbReference>
<dbReference type="PANTHER" id="PTHR43531:SF14">
    <property type="entry name" value="METHYL-ACCEPTING CHEMOTAXIS PROTEIN I-RELATED"/>
    <property type="match status" value="1"/>
</dbReference>
<evidence type="ECO:0000313" key="7">
    <source>
        <dbReference type="EMBL" id="MBR0596894.1"/>
    </source>
</evidence>
<evidence type="ECO:0000259" key="6">
    <source>
        <dbReference type="PROSITE" id="PS50885"/>
    </source>
</evidence>
<dbReference type="GO" id="GO:0007165">
    <property type="term" value="P:signal transduction"/>
    <property type="evidence" value="ECO:0007669"/>
    <property type="project" value="UniProtKB-KW"/>
</dbReference>
<dbReference type="InterPro" id="IPR024478">
    <property type="entry name" value="HlyB_4HB_MCP"/>
</dbReference>
<dbReference type="InterPro" id="IPR003660">
    <property type="entry name" value="HAMP_dom"/>
</dbReference>
<dbReference type="AlphaFoldDB" id="A0A8J7VXK2"/>
<dbReference type="PROSITE" id="PS50885">
    <property type="entry name" value="HAMP"/>
    <property type="match status" value="4"/>
</dbReference>
<keyword evidence="1" id="KW-0488">Methylation</keyword>
<dbReference type="PANTHER" id="PTHR43531">
    <property type="entry name" value="PROTEIN ICFG"/>
    <property type="match status" value="1"/>
</dbReference>
<dbReference type="EMBL" id="JAGSND010000002">
    <property type="protein sequence ID" value="MBR0596894.1"/>
    <property type="molecule type" value="Genomic_DNA"/>
</dbReference>
<dbReference type="SMART" id="SM00283">
    <property type="entry name" value="MA"/>
    <property type="match status" value="1"/>
</dbReference>
<feature type="domain" description="HAMP" evidence="6">
    <location>
        <begin position="617"/>
        <end position="669"/>
    </location>
</feature>
<dbReference type="GO" id="GO:0005886">
    <property type="term" value="C:plasma membrane"/>
    <property type="evidence" value="ECO:0007669"/>
    <property type="project" value="TreeGrafter"/>
</dbReference>
<dbReference type="Pfam" id="PF12729">
    <property type="entry name" value="4HB_MCP_1"/>
    <property type="match status" value="1"/>
</dbReference>